<gene>
    <name evidence="1" type="ORF">EDE15_3814</name>
</gene>
<reference evidence="1 2" key="1">
    <citation type="submission" date="2018-12" db="EMBL/GenBank/DDBJ databases">
        <title>Sequencing of bacterial isolates from soil warming experiment in Harvard Forest, Massachusetts, USA.</title>
        <authorList>
            <person name="Deangelis K."/>
        </authorList>
    </citation>
    <scope>NUCLEOTIDE SEQUENCE [LARGE SCALE GENOMIC DNA]</scope>
    <source>
        <strain evidence="1 2">EB153</strain>
    </source>
</reference>
<dbReference type="Proteomes" id="UP000269669">
    <property type="component" value="Unassembled WGS sequence"/>
</dbReference>
<dbReference type="EMBL" id="RSDW01000001">
    <property type="protein sequence ID" value="RSL18253.1"/>
    <property type="molecule type" value="Genomic_DNA"/>
</dbReference>
<dbReference type="PANTHER" id="PTHR40274:SF4">
    <property type="entry name" value="BLL1406 PROTEIN"/>
    <property type="match status" value="1"/>
</dbReference>
<name>A0A428MNE2_9BACT</name>
<protein>
    <recommendedName>
        <fullName evidence="3">Gluconolaconase</fullName>
    </recommendedName>
</protein>
<comment type="caution">
    <text evidence="1">The sequence shown here is derived from an EMBL/GenBank/DDBJ whole genome shotgun (WGS) entry which is preliminary data.</text>
</comment>
<dbReference type="Gene3D" id="2.120.10.30">
    <property type="entry name" value="TolB, C-terminal domain"/>
    <property type="match status" value="1"/>
</dbReference>
<dbReference type="InterPro" id="IPR011042">
    <property type="entry name" value="6-blade_b-propeller_TolB-like"/>
</dbReference>
<proteinExistence type="predicted"/>
<dbReference type="InterPro" id="IPR014756">
    <property type="entry name" value="Ig_E-set"/>
</dbReference>
<organism evidence="1 2">
    <name type="scientific">Edaphobacter aggregans</name>
    <dbReference type="NCBI Taxonomy" id="570835"/>
    <lineage>
        <taxon>Bacteria</taxon>
        <taxon>Pseudomonadati</taxon>
        <taxon>Acidobacteriota</taxon>
        <taxon>Terriglobia</taxon>
        <taxon>Terriglobales</taxon>
        <taxon>Acidobacteriaceae</taxon>
        <taxon>Edaphobacter</taxon>
    </lineage>
</organism>
<dbReference type="SUPFAM" id="SSF81296">
    <property type="entry name" value="E set domains"/>
    <property type="match status" value="1"/>
</dbReference>
<keyword evidence="2" id="KW-1185">Reference proteome</keyword>
<dbReference type="InterPro" id="IPR051344">
    <property type="entry name" value="Vgb"/>
</dbReference>
<dbReference type="PANTHER" id="PTHR40274">
    <property type="entry name" value="VIRGINIAMYCIN B LYASE"/>
    <property type="match status" value="1"/>
</dbReference>
<dbReference type="AlphaFoldDB" id="A0A428MNE2"/>
<evidence type="ECO:0000313" key="2">
    <source>
        <dbReference type="Proteomes" id="UP000269669"/>
    </source>
</evidence>
<accession>A0A428MNE2</accession>
<dbReference type="SUPFAM" id="SSF63829">
    <property type="entry name" value="Calcium-dependent phosphotriesterase"/>
    <property type="match status" value="1"/>
</dbReference>
<sequence length="372" mass="39567">MSAFIVFIIVTPLHLHPIGTTHTLNPAMSLFHPTSADAPHLDRLIPAAAMPGGEVEIHGTHLDPHTRYIPHATIGDTFAPVTLSRPSRAAVRIPEGSISGDLVLHRNGAASNPLHLRVAVPMAENLHPVANPAIDADGNVFATLSGSRGQTTPVSIFKIQRDFQITPFVRDLMNPTGLAFDPEGYLYASSRAEGTVYRISPEGAISTYAEGMGIATGIAFDRDGSLFVGDRSGTIFKINPSREIFVFATLEPSIAAYHLAFNDAGTLFVTGPTTSSNQAIHAIDRDGNTTVFYQGLGRAQGLAFDADDNLYVAASLHGQRGIVRITPEHKATLAISGHNLVGLAFLEDGCAALATRDALFHVDLGIEGRSLI</sequence>
<evidence type="ECO:0008006" key="3">
    <source>
        <dbReference type="Google" id="ProtNLM"/>
    </source>
</evidence>
<evidence type="ECO:0000313" key="1">
    <source>
        <dbReference type="EMBL" id="RSL18253.1"/>
    </source>
</evidence>